<dbReference type="Proteomes" id="UP000516305">
    <property type="component" value="Chromosome"/>
</dbReference>
<dbReference type="RefSeq" id="WP_210758379.1">
    <property type="nucleotide sequence ID" value="NZ_CP060139.1"/>
</dbReference>
<dbReference type="EMBL" id="CP060139">
    <property type="protein sequence ID" value="QNR23843.1"/>
    <property type="molecule type" value="Genomic_DNA"/>
</dbReference>
<organism evidence="1 2">
    <name type="scientific">Croceimicrobium hydrocarbonivorans</name>
    <dbReference type="NCBI Taxonomy" id="2761580"/>
    <lineage>
        <taxon>Bacteria</taxon>
        <taxon>Pseudomonadati</taxon>
        <taxon>Bacteroidota</taxon>
        <taxon>Flavobacteriia</taxon>
        <taxon>Flavobacteriales</taxon>
        <taxon>Owenweeksiaceae</taxon>
        <taxon>Croceimicrobium</taxon>
    </lineage>
</organism>
<accession>A0A7H0VDP5</accession>
<sequence>MKDPKTDNTIQFNENFCTHLEYQLGRSFGNSDRQDLKGFWCDGVSWDPIPDQLTKKSVQETRQIVTKAWIGKDGQDEYEMTIRLGQSALGRCAKGAEMLDCIPSSDSMNWIDIEPQNRRIVIRLK</sequence>
<reference evidence="1 2" key="1">
    <citation type="submission" date="2020-08" db="EMBL/GenBank/DDBJ databases">
        <title>Croceimicrobium hydrocarbonivorans gen. nov., sp. nov., a novel marine bacterium isolated from a bacterial consortium that degrades polyethylene terephthalate.</title>
        <authorList>
            <person name="Liu R."/>
        </authorList>
    </citation>
    <scope>NUCLEOTIDE SEQUENCE [LARGE SCALE GENOMIC DNA]</scope>
    <source>
        <strain evidence="1 2">A20-9</strain>
    </source>
</reference>
<gene>
    <name evidence="1" type="ORF">H4K34_15925</name>
</gene>
<protein>
    <submittedName>
        <fullName evidence="1">Uncharacterized protein</fullName>
    </submittedName>
</protein>
<evidence type="ECO:0000313" key="2">
    <source>
        <dbReference type="Proteomes" id="UP000516305"/>
    </source>
</evidence>
<evidence type="ECO:0000313" key="1">
    <source>
        <dbReference type="EMBL" id="QNR23843.1"/>
    </source>
</evidence>
<dbReference type="AlphaFoldDB" id="A0A7H0VDP5"/>
<proteinExistence type="predicted"/>
<dbReference type="KEGG" id="chyd:H4K34_15925"/>
<keyword evidence="2" id="KW-1185">Reference proteome</keyword>
<name>A0A7H0VDP5_9FLAO</name>